<organism evidence="2 3">
    <name type="scientific">Marinobacterium aestuarii</name>
    <dbReference type="NCBI Taxonomy" id="1821621"/>
    <lineage>
        <taxon>Bacteria</taxon>
        <taxon>Pseudomonadati</taxon>
        <taxon>Pseudomonadota</taxon>
        <taxon>Gammaproteobacteria</taxon>
        <taxon>Oceanospirillales</taxon>
        <taxon>Oceanospirillaceae</taxon>
        <taxon>Marinobacterium</taxon>
    </lineage>
</organism>
<keyword evidence="3" id="KW-1185">Reference proteome</keyword>
<dbReference type="STRING" id="1821621.A8C75_14105"/>
<dbReference type="InterPro" id="IPR022642">
    <property type="entry name" value="CheR_C"/>
</dbReference>
<dbReference type="GO" id="GO:0008757">
    <property type="term" value="F:S-adenosylmethionine-dependent methyltransferase activity"/>
    <property type="evidence" value="ECO:0007669"/>
    <property type="project" value="InterPro"/>
</dbReference>
<dbReference type="PANTHER" id="PTHR24422">
    <property type="entry name" value="CHEMOTAXIS PROTEIN METHYLTRANSFERASE"/>
    <property type="match status" value="1"/>
</dbReference>
<dbReference type="InterPro" id="IPR000780">
    <property type="entry name" value="CheR_MeTrfase"/>
</dbReference>
<evidence type="ECO:0000313" key="2">
    <source>
        <dbReference type="EMBL" id="ANG63491.1"/>
    </source>
</evidence>
<dbReference type="SUPFAM" id="SSF47757">
    <property type="entry name" value="Chemotaxis receptor methyltransferase CheR, N-terminal domain"/>
    <property type="match status" value="1"/>
</dbReference>
<proteinExistence type="predicted"/>
<dbReference type="PANTHER" id="PTHR24422:SF8">
    <property type="entry name" value="CHEMOTAXIS PROTEIN"/>
    <property type="match status" value="1"/>
</dbReference>
<dbReference type="Gene3D" id="3.40.50.150">
    <property type="entry name" value="Vaccinia Virus protein VP39"/>
    <property type="match status" value="1"/>
</dbReference>
<reference evidence="3" key="1">
    <citation type="submission" date="2016-05" db="EMBL/GenBank/DDBJ databases">
        <authorList>
            <person name="Baek K."/>
            <person name="Yang S.-J."/>
        </authorList>
    </citation>
    <scope>NUCLEOTIDE SEQUENCE [LARGE SCALE GENOMIC DNA]</scope>
    <source>
        <strain evidence="3">ST58-10</strain>
    </source>
</reference>
<evidence type="ECO:0000313" key="3">
    <source>
        <dbReference type="Proteomes" id="UP000078070"/>
    </source>
</evidence>
<protein>
    <submittedName>
        <fullName evidence="2">Chemotaxis protein CheR</fullName>
    </submittedName>
</protein>
<evidence type="ECO:0000259" key="1">
    <source>
        <dbReference type="PROSITE" id="PS50123"/>
    </source>
</evidence>
<sequence length="282" mass="33097">MTWMLRTIMELIDTDLDALLSAIYSRYGYDFRGYSRAHIKRRVLQRLRLSELDNIALLQKKVLSDTHFAACLLRDLSINVTEMFRDPGFYRAVREKVIPLLRTWSHIKIWHAGCSTGEEVYSMAILLKEEGLYDRVRIYATDFNQVVLEQARAGIYPAERMKNYAWNYQRSGAKAAFSDYYHAQYDSAIMDPSLKKNIVWANHNLVTDSDFAETHMVVCRNVLIYFNTELQNKVYGLFNGSLVKGGVLCLGRKESLRFSNYSDRYSDMDKDQKIYRKNYRYE</sequence>
<dbReference type="InterPro" id="IPR022641">
    <property type="entry name" value="CheR_N"/>
</dbReference>
<dbReference type="EMBL" id="CP015839">
    <property type="protein sequence ID" value="ANG63491.1"/>
    <property type="molecule type" value="Genomic_DNA"/>
</dbReference>
<dbReference type="SUPFAM" id="SSF53335">
    <property type="entry name" value="S-adenosyl-L-methionine-dependent methyltransferases"/>
    <property type="match status" value="1"/>
</dbReference>
<dbReference type="SMART" id="SM00138">
    <property type="entry name" value="MeTrc"/>
    <property type="match status" value="1"/>
</dbReference>
<reference evidence="2 3" key="2">
    <citation type="journal article" date="2018" name="Int. J. Syst. Evol. Microbiol.">
        <title>Marinobacterium aestuarii sp. nov., a benzene-degrading marine bacterium isolated from estuary sediment.</title>
        <authorList>
            <person name="Bae S.S."/>
            <person name="Jung J."/>
            <person name="Chung D."/>
            <person name="Baek K."/>
        </authorList>
    </citation>
    <scope>NUCLEOTIDE SEQUENCE [LARGE SCALE GENOMIC DNA]</scope>
    <source>
        <strain evidence="2 3">ST58-10</strain>
    </source>
</reference>
<dbReference type="Pfam" id="PF01739">
    <property type="entry name" value="CheR"/>
    <property type="match status" value="1"/>
</dbReference>
<accession>A0A1A9F0S1</accession>
<dbReference type="OrthoDB" id="9816309at2"/>
<dbReference type="PRINTS" id="PR00996">
    <property type="entry name" value="CHERMTFRASE"/>
</dbReference>
<dbReference type="AlphaFoldDB" id="A0A1A9F0S1"/>
<dbReference type="Pfam" id="PF03705">
    <property type="entry name" value="CheR_N"/>
    <property type="match status" value="1"/>
</dbReference>
<gene>
    <name evidence="2" type="ORF">A8C75_14105</name>
</gene>
<dbReference type="InterPro" id="IPR050903">
    <property type="entry name" value="Bact_Chemotaxis_MeTrfase"/>
</dbReference>
<name>A0A1A9F0S1_9GAMM</name>
<dbReference type="InterPro" id="IPR029063">
    <property type="entry name" value="SAM-dependent_MTases_sf"/>
</dbReference>
<dbReference type="Proteomes" id="UP000078070">
    <property type="component" value="Chromosome"/>
</dbReference>
<dbReference type="PROSITE" id="PS50123">
    <property type="entry name" value="CHER"/>
    <property type="match status" value="1"/>
</dbReference>
<dbReference type="KEGG" id="mars:A8C75_14105"/>
<feature type="domain" description="CheR-type methyltransferase" evidence="1">
    <location>
        <begin position="4"/>
        <end position="256"/>
    </location>
</feature>